<accession>A0ABX0H4S0</accession>
<reference evidence="2 3" key="1">
    <citation type="submission" date="2020-03" db="EMBL/GenBank/DDBJ databases">
        <title>Two novel Motilibacter sp.</title>
        <authorList>
            <person name="Liu S."/>
        </authorList>
    </citation>
    <scope>NUCLEOTIDE SEQUENCE [LARGE SCALE GENOMIC DNA]</scope>
    <source>
        <strain evidence="2 3">E257</strain>
    </source>
</reference>
<dbReference type="InterPro" id="IPR041371">
    <property type="entry name" value="GH92_N"/>
</dbReference>
<dbReference type="Proteomes" id="UP000800981">
    <property type="component" value="Unassembled WGS sequence"/>
</dbReference>
<protein>
    <recommendedName>
        <fullName evidence="1">F5/8 type C domain-containing protein</fullName>
    </recommendedName>
</protein>
<dbReference type="Gene3D" id="1.20.1050.60">
    <property type="entry name" value="alpha-1,2-mannosidase"/>
    <property type="match status" value="1"/>
</dbReference>
<dbReference type="Pfam" id="PF07971">
    <property type="entry name" value="Glyco_hydro_92"/>
    <property type="match status" value="1"/>
</dbReference>
<comment type="caution">
    <text evidence="2">The sequence shown here is derived from an EMBL/GenBank/DDBJ whole genome shotgun (WGS) entry which is preliminary data.</text>
</comment>
<keyword evidence="3" id="KW-1185">Reference proteome</keyword>
<evidence type="ECO:0000259" key="1">
    <source>
        <dbReference type="PROSITE" id="PS50022"/>
    </source>
</evidence>
<dbReference type="Gene3D" id="1.20.1610.10">
    <property type="entry name" value="alpha-1,2-mannosidases domains"/>
    <property type="match status" value="1"/>
</dbReference>
<feature type="non-terminal residue" evidence="2">
    <location>
        <position position="895"/>
    </location>
</feature>
<dbReference type="InterPro" id="IPR000421">
    <property type="entry name" value="FA58C"/>
</dbReference>
<dbReference type="PROSITE" id="PS50022">
    <property type="entry name" value="FA58C_3"/>
    <property type="match status" value="1"/>
</dbReference>
<dbReference type="EMBL" id="JAANNP010000160">
    <property type="protein sequence ID" value="NHC16413.1"/>
    <property type="molecule type" value="Genomic_DNA"/>
</dbReference>
<sequence>MRNLANGTTYRAQVTLQGSGQIFLNFYSGSSDVGGEYFALSDQPRTVTVDFTTPASGGGTPQFQVRTHDSGPIDAYVSATSLRRLTPGAVTFPGNVTDRVVEATANRDNPPNETTPKLADGDVNTKWLAGGTTGWVQYKLSTPTTVVAYALGSANDAPGRDPRSWRLQASDDGRTWKTLDTRTNQGFASRFQTRQYSVDNSTAYLYYRLDITANAGADAVQLAEWLLSTSPIPASDMTTVVGSGPSNGYNTPPNRNVGWTGVASLHYMGTHTAEGRGYSYNKLFDVDIHVTPTTELSYKIFPELTGNDLGYPSTYAAVDLAFTDGTYLSQLGAADQHGMPLSPQGQGTAKILYANQWNSERSAIGAVAAGKTIDRILLAYDNPDGPADFGGWVDDISIVASPVQEPKASPADYVLTTRGTNASGNFSRGNNFPATAVPHGFNFWTPVTNAGVDNWLYEYQRGNNAENRPTLQAFSLSHQPSPWMGDRQTFQVMPSAMSGVPSANRAIRALSFSHDNEVARAHYYGVTFDNGLKAELTPTDHAALFRFTFPGDESSLVFDNINNNGGLTIDAATGTVTGYTDVRSGSTNGSTRMYVYATFDRPITASGKIGGGGGSNVTGYARFAAGADRTVTMRIATSLIGVDQARKNLELEVSPTDTFASVQARAKAAWEQVLRVIEVEGASEEQLTTLYSNLYRLSLYPNSGHENVGTADAPVWKHVVQSSASTSPAPAGTTATRTGAPIADGKVYVNNGFWDTYRTTWPAYSLLYPSRAGELVNGFVQQYKDGGWVSRWSSPGYSNSMTGTSSDVAFADAYLKGVPGIDVQAMYDAALKNAEVVPPNQNVGRKGLNSSIFLGYTPTSTGESASWSLEGYLNDFGIATMSKRLHDTAAADDPR</sequence>
<dbReference type="InterPro" id="IPR008979">
    <property type="entry name" value="Galactose-bd-like_sf"/>
</dbReference>
<dbReference type="PANTHER" id="PTHR12143:SF43">
    <property type="entry name" value="PUTATIVE-RELATED"/>
    <property type="match status" value="1"/>
</dbReference>
<dbReference type="Gene3D" id="2.60.120.260">
    <property type="entry name" value="Galactose-binding domain-like"/>
    <property type="match status" value="1"/>
</dbReference>
<dbReference type="InterPro" id="IPR050883">
    <property type="entry name" value="PNGase"/>
</dbReference>
<proteinExistence type="predicted"/>
<dbReference type="PANTHER" id="PTHR12143">
    <property type="entry name" value="PEPTIDE N-GLYCANASE PNGASE -RELATED"/>
    <property type="match status" value="1"/>
</dbReference>
<name>A0ABX0H4S0_9ACTN</name>
<dbReference type="SUPFAM" id="SSF49785">
    <property type="entry name" value="Galactose-binding domain-like"/>
    <property type="match status" value="1"/>
</dbReference>
<organism evidence="2 3">
    <name type="scientific">Motilibacter deserti</name>
    <dbReference type="NCBI Taxonomy" id="2714956"/>
    <lineage>
        <taxon>Bacteria</taxon>
        <taxon>Bacillati</taxon>
        <taxon>Actinomycetota</taxon>
        <taxon>Actinomycetes</taxon>
        <taxon>Motilibacterales</taxon>
        <taxon>Motilibacteraceae</taxon>
        <taxon>Motilibacter</taxon>
    </lineage>
</organism>
<dbReference type="InterPro" id="IPR014718">
    <property type="entry name" value="GH-type_carb-bd"/>
</dbReference>
<evidence type="ECO:0000313" key="2">
    <source>
        <dbReference type="EMBL" id="NHC16413.1"/>
    </source>
</evidence>
<gene>
    <name evidence="2" type="ORF">G9H71_21745</name>
</gene>
<dbReference type="InterPro" id="IPR008928">
    <property type="entry name" value="6-hairpin_glycosidase_sf"/>
</dbReference>
<dbReference type="Pfam" id="PF17678">
    <property type="entry name" value="Glyco_hydro_92N"/>
    <property type="match status" value="1"/>
</dbReference>
<dbReference type="Pfam" id="PF00754">
    <property type="entry name" value="F5_F8_type_C"/>
    <property type="match status" value="1"/>
</dbReference>
<evidence type="ECO:0000313" key="3">
    <source>
        <dbReference type="Proteomes" id="UP000800981"/>
    </source>
</evidence>
<dbReference type="Gene3D" id="2.70.98.10">
    <property type="match status" value="1"/>
</dbReference>
<feature type="domain" description="F5/8 type C" evidence="1">
    <location>
        <begin position="78"/>
        <end position="228"/>
    </location>
</feature>
<dbReference type="InterPro" id="IPR012939">
    <property type="entry name" value="Glyco_hydro_92"/>
</dbReference>
<dbReference type="SUPFAM" id="SSF48208">
    <property type="entry name" value="Six-hairpin glycosidases"/>
    <property type="match status" value="1"/>
</dbReference>